<evidence type="ECO:0000256" key="1">
    <source>
        <dbReference type="ARBA" id="ARBA00022669"/>
    </source>
</evidence>
<keyword evidence="1" id="KW-0147">Chitin-binding</keyword>
<protein>
    <recommendedName>
        <fullName evidence="7">Chitin-binding type-2 domain-containing protein</fullName>
    </recommendedName>
</protein>
<dbReference type="PROSITE" id="PS50940">
    <property type="entry name" value="CHIT_BIND_II"/>
    <property type="match status" value="4"/>
</dbReference>
<dbReference type="STRING" id="41427.A0A182IMN3"/>
<proteinExistence type="predicted"/>
<dbReference type="EnsemblMetazoa" id="AATE002012-RA">
    <property type="protein sequence ID" value="AATE002012-PA.1"/>
    <property type="gene ID" value="AATE002012"/>
</dbReference>
<keyword evidence="5" id="KW-0325">Glycoprotein</keyword>
<evidence type="ECO:0000259" key="7">
    <source>
        <dbReference type="PROSITE" id="PS50940"/>
    </source>
</evidence>
<evidence type="ECO:0000256" key="3">
    <source>
        <dbReference type="ARBA" id="ARBA00022737"/>
    </source>
</evidence>
<keyword evidence="4" id="KW-1015">Disulfide bond</keyword>
<dbReference type="SMART" id="SM00494">
    <property type="entry name" value="ChtBD2"/>
    <property type="match status" value="4"/>
</dbReference>
<dbReference type="InterPro" id="IPR002557">
    <property type="entry name" value="Chitin-bd_dom"/>
</dbReference>
<evidence type="ECO:0000313" key="8">
    <source>
        <dbReference type="EnsemblMetazoa" id="AATE002012-PA.1"/>
    </source>
</evidence>
<dbReference type="Gene3D" id="2.170.140.10">
    <property type="entry name" value="Chitin binding domain"/>
    <property type="match status" value="4"/>
</dbReference>
<evidence type="ECO:0000256" key="5">
    <source>
        <dbReference type="ARBA" id="ARBA00023180"/>
    </source>
</evidence>
<feature type="domain" description="Chitin-binding type-2" evidence="7">
    <location>
        <begin position="158"/>
        <end position="218"/>
    </location>
</feature>
<evidence type="ECO:0000256" key="4">
    <source>
        <dbReference type="ARBA" id="ARBA00023157"/>
    </source>
</evidence>
<dbReference type="GO" id="GO:0008061">
    <property type="term" value="F:chitin binding"/>
    <property type="evidence" value="ECO:0007669"/>
    <property type="project" value="UniProtKB-KW"/>
</dbReference>
<evidence type="ECO:0000256" key="6">
    <source>
        <dbReference type="SAM" id="MobiDB-lite"/>
    </source>
</evidence>
<organism evidence="8">
    <name type="scientific">Anopheles atroparvus</name>
    <name type="common">European mosquito</name>
    <dbReference type="NCBI Taxonomy" id="41427"/>
    <lineage>
        <taxon>Eukaryota</taxon>
        <taxon>Metazoa</taxon>
        <taxon>Ecdysozoa</taxon>
        <taxon>Arthropoda</taxon>
        <taxon>Hexapoda</taxon>
        <taxon>Insecta</taxon>
        <taxon>Pterygota</taxon>
        <taxon>Neoptera</taxon>
        <taxon>Endopterygota</taxon>
        <taxon>Diptera</taxon>
        <taxon>Nematocera</taxon>
        <taxon>Culicoidea</taxon>
        <taxon>Culicidae</taxon>
        <taxon>Anophelinae</taxon>
        <taxon>Anopheles</taxon>
    </lineage>
</organism>
<feature type="domain" description="Chitin-binding type-2" evidence="7">
    <location>
        <begin position="271"/>
        <end position="331"/>
    </location>
</feature>
<dbReference type="GO" id="GO:0005576">
    <property type="term" value="C:extracellular region"/>
    <property type="evidence" value="ECO:0007669"/>
    <property type="project" value="InterPro"/>
</dbReference>
<feature type="region of interest" description="Disordered" evidence="6">
    <location>
        <begin position="223"/>
        <end position="251"/>
    </location>
</feature>
<dbReference type="PANTHER" id="PTHR23301">
    <property type="entry name" value="CHITIN BINDING PERITROPHIN-A"/>
    <property type="match status" value="1"/>
</dbReference>
<evidence type="ECO:0000256" key="2">
    <source>
        <dbReference type="ARBA" id="ARBA00022729"/>
    </source>
</evidence>
<feature type="compositionally biased region" description="Polar residues" evidence="6">
    <location>
        <begin position="1"/>
        <end position="14"/>
    </location>
</feature>
<keyword evidence="3" id="KW-0677">Repeat</keyword>
<accession>A0A182IMN3</accession>
<feature type="domain" description="Chitin-binding type-2" evidence="7">
    <location>
        <begin position="80"/>
        <end position="140"/>
    </location>
</feature>
<dbReference type="SUPFAM" id="SSF57625">
    <property type="entry name" value="Invertebrate chitin-binding proteins"/>
    <property type="match status" value="4"/>
</dbReference>
<reference evidence="8" key="1">
    <citation type="submission" date="2022-08" db="UniProtKB">
        <authorList>
            <consortium name="EnsemblMetazoa"/>
        </authorList>
    </citation>
    <scope>IDENTIFICATION</scope>
    <source>
        <strain evidence="8">EBRO</strain>
    </source>
</reference>
<dbReference type="InterPro" id="IPR051940">
    <property type="entry name" value="Chitin_bind-dev_reg"/>
</dbReference>
<dbReference type="VEuPathDB" id="VectorBase:AATE002012"/>
<dbReference type="InterPro" id="IPR036508">
    <property type="entry name" value="Chitin-bd_dom_sf"/>
</dbReference>
<dbReference type="Pfam" id="PF01607">
    <property type="entry name" value="CBM_14"/>
    <property type="match status" value="4"/>
</dbReference>
<name>A0A182IMN3_ANOAO</name>
<feature type="region of interest" description="Disordered" evidence="6">
    <location>
        <begin position="1"/>
        <end position="20"/>
    </location>
</feature>
<sequence>LASTLHSPPRQTGRSFRRYSPSAYAPPTKLPSAFPAKIGEEFRTMKVFQPLLMVALCCAAGVARGQANSQTFSFEDGVLDARCPKNDNPMSPALLPVLNDCGKFQKCFQGRAFTLSCPAGQEFGVQIQRCDYPAFARCRQGFVQPQPAAFRYEEGRSDTRCPRFDDPFNPLHLAHPTDCRRFYKCFDGRAFELQCPEGQEWGNALGRCDYPFLARCTTSRQDNQVASEESTDGAASLESSNEEKDASVQQAARKYVRPAKAEFTYSAGVYDVRCPKFDDPFRPIHIAHPTDCRKFQKCFDGRAYTIDCPPGQEFGQRINRCDYPQFAQCSQPKASRKNLRKAAAPMYDDSYYYDDDDAGNDVPLDSAEWTPEQREMIAGIADMRCPDKDDPSEPIHFTHPRDCGKFYKCYSGRIFLINCPIGQHWSVRYDRCDYPKVAKCTIRGS</sequence>
<dbReference type="PANTHER" id="PTHR23301:SF0">
    <property type="entry name" value="CHITIN-BINDING TYPE-2 DOMAIN-CONTAINING PROTEIN-RELATED"/>
    <property type="match status" value="1"/>
</dbReference>
<dbReference type="AlphaFoldDB" id="A0A182IMN3"/>
<feature type="domain" description="Chitin-binding type-2" evidence="7">
    <location>
        <begin position="382"/>
        <end position="442"/>
    </location>
</feature>
<keyword evidence="2" id="KW-0732">Signal</keyword>